<feature type="compositionally biased region" description="Polar residues" evidence="2">
    <location>
        <begin position="230"/>
        <end position="243"/>
    </location>
</feature>
<dbReference type="AlphaFoldDB" id="A0A4Z0A8M9"/>
<keyword evidence="1" id="KW-0175">Coiled coil</keyword>
<protein>
    <submittedName>
        <fullName evidence="3">Uncharacterized protein</fullName>
    </submittedName>
</protein>
<evidence type="ECO:0000256" key="2">
    <source>
        <dbReference type="SAM" id="MobiDB-lite"/>
    </source>
</evidence>
<name>A0A4Z0A8M9_9AGAM</name>
<evidence type="ECO:0000313" key="3">
    <source>
        <dbReference type="EMBL" id="TFY83426.1"/>
    </source>
</evidence>
<organism evidence="3 4">
    <name type="scientific">Hericium alpestre</name>
    <dbReference type="NCBI Taxonomy" id="135208"/>
    <lineage>
        <taxon>Eukaryota</taxon>
        <taxon>Fungi</taxon>
        <taxon>Dikarya</taxon>
        <taxon>Basidiomycota</taxon>
        <taxon>Agaricomycotina</taxon>
        <taxon>Agaricomycetes</taxon>
        <taxon>Russulales</taxon>
        <taxon>Hericiaceae</taxon>
        <taxon>Hericium</taxon>
    </lineage>
</organism>
<reference evidence="3 4" key="1">
    <citation type="submission" date="2019-02" db="EMBL/GenBank/DDBJ databases">
        <title>Genome sequencing of the rare red list fungi Hericium alpestre (H. flagellum).</title>
        <authorList>
            <person name="Buettner E."/>
            <person name="Kellner H."/>
        </authorList>
    </citation>
    <scope>NUCLEOTIDE SEQUENCE [LARGE SCALE GENOMIC DNA]</scope>
    <source>
        <strain evidence="3 4">DSM 108284</strain>
    </source>
</reference>
<evidence type="ECO:0000313" key="4">
    <source>
        <dbReference type="Proteomes" id="UP000298061"/>
    </source>
</evidence>
<gene>
    <name evidence="3" type="ORF">EWM64_g577</name>
</gene>
<feature type="region of interest" description="Disordered" evidence="2">
    <location>
        <begin position="219"/>
        <end position="243"/>
    </location>
</feature>
<sequence>MKKLDEVFINIESSLNKIPGKSYRYHNNDRWLKIRAETDNLFDMYSSLVDWHEKMNAVQRFLSYRSTQEKIKAIQYKAAKISRQIAIAQLGDNEARLSGEMTGYESNIFQAESLQRKLRMQTLATQLKDLAMEEEKAQDDIEQKRNEAQLAREITMRRFGELFPTSPPNQSAARKEEIVREFLKEQEDKITKVSETLYVPPRDSGGGDLVTSPVDITIDADEQSADEDPTTPTTLASFATAQD</sequence>
<dbReference type="Proteomes" id="UP000298061">
    <property type="component" value="Unassembled WGS sequence"/>
</dbReference>
<dbReference type="EMBL" id="SFCI01000029">
    <property type="protein sequence ID" value="TFY83426.1"/>
    <property type="molecule type" value="Genomic_DNA"/>
</dbReference>
<comment type="caution">
    <text evidence="3">The sequence shown here is derived from an EMBL/GenBank/DDBJ whole genome shotgun (WGS) entry which is preliminary data.</text>
</comment>
<feature type="compositionally biased region" description="Acidic residues" evidence="2">
    <location>
        <begin position="219"/>
        <end position="229"/>
    </location>
</feature>
<evidence type="ECO:0000256" key="1">
    <source>
        <dbReference type="SAM" id="Coils"/>
    </source>
</evidence>
<proteinExistence type="predicted"/>
<feature type="region of interest" description="Disordered" evidence="2">
    <location>
        <begin position="194"/>
        <end position="213"/>
    </location>
</feature>
<keyword evidence="4" id="KW-1185">Reference proteome</keyword>
<accession>A0A4Z0A8M9</accession>
<feature type="coiled-coil region" evidence="1">
    <location>
        <begin position="120"/>
        <end position="154"/>
    </location>
</feature>